<evidence type="ECO:0000313" key="2">
    <source>
        <dbReference type="Proteomes" id="UP000233551"/>
    </source>
</evidence>
<comment type="caution">
    <text evidence="1">The sequence shown here is derived from an EMBL/GenBank/DDBJ whole genome shotgun (WGS) entry which is preliminary data.</text>
</comment>
<dbReference type="AlphaFoldDB" id="A0A2I0KAM1"/>
<proteinExistence type="predicted"/>
<evidence type="ECO:0000313" key="1">
    <source>
        <dbReference type="EMBL" id="PKI65588.1"/>
    </source>
</evidence>
<name>A0A2I0KAM1_PUNGR</name>
<sequence length="232" mass="25829">MHASLTHLVHVSQCARTTPTRLVQSPTPLLLGPKPTSGPGPTFTPFRPRSYIYCFRAPAQYLLLLGSSPAFTAFRDTPVTGKEQYTGSHLPENSSQTFSSYFDEGGFRLICTPTKPKTETIEQTVQPRRVRLYRDRATPRGKLGLPHCTPITNNMQRQVPGKDAFGFKSAYPPKGTLHGSDNARSGAVIAQGARYRSQRPGHPRPTFTRRQPCHPHSWGNFVFVLDNRGKDL</sequence>
<accession>A0A2I0KAM1</accession>
<organism evidence="1 2">
    <name type="scientific">Punica granatum</name>
    <name type="common">Pomegranate</name>
    <dbReference type="NCBI Taxonomy" id="22663"/>
    <lineage>
        <taxon>Eukaryota</taxon>
        <taxon>Viridiplantae</taxon>
        <taxon>Streptophyta</taxon>
        <taxon>Embryophyta</taxon>
        <taxon>Tracheophyta</taxon>
        <taxon>Spermatophyta</taxon>
        <taxon>Magnoliopsida</taxon>
        <taxon>eudicotyledons</taxon>
        <taxon>Gunneridae</taxon>
        <taxon>Pentapetalae</taxon>
        <taxon>rosids</taxon>
        <taxon>malvids</taxon>
        <taxon>Myrtales</taxon>
        <taxon>Lythraceae</taxon>
        <taxon>Punica</taxon>
    </lineage>
</organism>
<reference evidence="1 2" key="1">
    <citation type="submission" date="2017-11" db="EMBL/GenBank/DDBJ databases">
        <title>De-novo sequencing of pomegranate (Punica granatum L.) genome.</title>
        <authorList>
            <person name="Akparov Z."/>
            <person name="Amiraslanov A."/>
            <person name="Hajiyeva S."/>
            <person name="Abbasov M."/>
            <person name="Kaur K."/>
            <person name="Hamwieh A."/>
            <person name="Solovyev V."/>
            <person name="Salamov A."/>
            <person name="Braich B."/>
            <person name="Kosarev P."/>
            <person name="Mahmoud A."/>
            <person name="Hajiyev E."/>
            <person name="Babayeva S."/>
            <person name="Izzatullayeva V."/>
            <person name="Mammadov A."/>
            <person name="Mammadov A."/>
            <person name="Sharifova S."/>
            <person name="Ojaghi J."/>
            <person name="Eynullazada K."/>
            <person name="Bayramov B."/>
            <person name="Abdulazimova A."/>
            <person name="Shahmuradov I."/>
        </authorList>
    </citation>
    <scope>NUCLEOTIDE SEQUENCE [LARGE SCALE GENOMIC DNA]</scope>
    <source>
        <strain evidence="2">cv. AG2017</strain>
        <tissue evidence="1">Leaf</tissue>
    </source>
</reference>
<dbReference type="Proteomes" id="UP000233551">
    <property type="component" value="Unassembled WGS sequence"/>
</dbReference>
<gene>
    <name evidence="1" type="ORF">CRG98_014088</name>
</gene>
<dbReference type="EMBL" id="PGOL01000742">
    <property type="protein sequence ID" value="PKI65588.1"/>
    <property type="molecule type" value="Genomic_DNA"/>
</dbReference>
<keyword evidence="2" id="KW-1185">Reference proteome</keyword>
<protein>
    <submittedName>
        <fullName evidence="1">Uncharacterized protein</fullName>
    </submittedName>
</protein>